<organism evidence="2 3">
    <name type="scientific">Akanthomyces muscarius</name>
    <name type="common">Entomopathogenic fungus</name>
    <name type="synonym">Lecanicillium muscarium</name>
    <dbReference type="NCBI Taxonomy" id="2231603"/>
    <lineage>
        <taxon>Eukaryota</taxon>
        <taxon>Fungi</taxon>
        <taxon>Dikarya</taxon>
        <taxon>Ascomycota</taxon>
        <taxon>Pezizomycotina</taxon>
        <taxon>Sordariomycetes</taxon>
        <taxon>Hypocreomycetidae</taxon>
        <taxon>Hypocreales</taxon>
        <taxon>Cordycipitaceae</taxon>
        <taxon>Akanthomyces</taxon>
    </lineage>
</organism>
<feature type="compositionally biased region" description="Basic and acidic residues" evidence="1">
    <location>
        <begin position="151"/>
        <end position="160"/>
    </location>
</feature>
<proteinExistence type="predicted"/>
<evidence type="ECO:0000313" key="2">
    <source>
        <dbReference type="EMBL" id="KAJ4153981.1"/>
    </source>
</evidence>
<feature type="compositionally biased region" description="Polar residues" evidence="1">
    <location>
        <begin position="161"/>
        <end position="175"/>
    </location>
</feature>
<protein>
    <submittedName>
        <fullName evidence="2">Uncharacterized protein</fullName>
    </submittedName>
</protein>
<accession>A0A9W8QG27</accession>
<evidence type="ECO:0000256" key="1">
    <source>
        <dbReference type="SAM" id="MobiDB-lite"/>
    </source>
</evidence>
<dbReference type="KEGG" id="amus:LMH87_010445"/>
<name>A0A9W8QG27_AKAMU</name>
<comment type="caution">
    <text evidence="2">The sequence shown here is derived from an EMBL/GenBank/DDBJ whole genome shotgun (WGS) entry which is preliminary data.</text>
</comment>
<sequence length="438" mass="47593">MSSAIGHHEYRATPRLVPIVSPRRLLFSTPNKPIALFAAEESDNPSTNLSQIPLISHTGEVVGSSAYDSAAIGIDATEWDQGTPAALKTLSPVDLDDKISAILAATALFKSLPHSTTPQLSTDVSRALSNMGRQPVEALQVSKKTKVQKMAKEATPELQKRSLSPSKASVESPTEQLALMPDQLNTIELRLNEGNNLNRRKVQKIVGGSIRRKPVNCQIQPVRQSIVDNYHGSNGRIDSRLDGPKDYVCTYPRDPFGEETSFEENLSDGLLSECPTGSSTPRTIASTTRLHRIDEDDDDLSVYLKPEHETLPAEDLVSSLQTAASYAGVAAIAPAHGHRRVKKHPSPSKKALEDLEVAFAVYARLKPLEGGDETDELAKDGLAALAVSDHNKVMRRETKTSIAKPAHSIGRGGAYRIRRSLPLRASLTKSHDFDELGN</sequence>
<dbReference type="AlphaFoldDB" id="A0A9W8QG27"/>
<evidence type="ECO:0000313" key="3">
    <source>
        <dbReference type="Proteomes" id="UP001144673"/>
    </source>
</evidence>
<dbReference type="EMBL" id="JAJHUN010000008">
    <property type="protein sequence ID" value="KAJ4153981.1"/>
    <property type="molecule type" value="Genomic_DNA"/>
</dbReference>
<keyword evidence="3" id="KW-1185">Reference proteome</keyword>
<dbReference type="Proteomes" id="UP001144673">
    <property type="component" value="Chromosome 5"/>
</dbReference>
<gene>
    <name evidence="2" type="ORF">LMH87_010445</name>
</gene>
<dbReference type="RefSeq" id="XP_056054639.1">
    <property type="nucleotide sequence ID" value="XM_056197607.1"/>
</dbReference>
<reference evidence="2" key="1">
    <citation type="journal article" date="2023" name="Access Microbiol">
        <title>De-novo genome assembly for Akanthomyces muscarius, a biocontrol agent of insect agricultural pests.</title>
        <authorList>
            <person name="Erdos Z."/>
            <person name="Studholme D.J."/>
            <person name="Raymond B."/>
            <person name="Sharma M."/>
        </authorList>
    </citation>
    <scope>NUCLEOTIDE SEQUENCE</scope>
    <source>
        <strain evidence="2">Ve6</strain>
    </source>
</reference>
<dbReference type="GeneID" id="80897604"/>
<feature type="region of interest" description="Disordered" evidence="1">
    <location>
        <begin position="151"/>
        <end position="175"/>
    </location>
</feature>